<dbReference type="KEGG" id="cmg:NC81_01375"/>
<keyword evidence="7 11" id="KW-0648">Protein biosynthesis</keyword>
<dbReference type="GO" id="GO:0050566">
    <property type="term" value="F:asparaginyl-tRNA synthase (glutamine-hydrolyzing) activity"/>
    <property type="evidence" value="ECO:0007669"/>
    <property type="project" value="RHEA"/>
</dbReference>
<evidence type="ECO:0000256" key="6">
    <source>
        <dbReference type="ARBA" id="ARBA00022840"/>
    </source>
</evidence>
<dbReference type="InterPro" id="IPR014746">
    <property type="entry name" value="Gln_synth/guanido_kin_cat_dom"/>
</dbReference>
<dbReference type="PROSITE" id="PS01234">
    <property type="entry name" value="GATB"/>
    <property type="match status" value="1"/>
</dbReference>
<dbReference type="EC" id="6.3.5.-" evidence="11"/>
<organism evidence="13 14">
    <name type="scientific">Chlamydia muridarum</name>
    <dbReference type="NCBI Taxonomy" id="83560"/>
    <lineage>
        <taxon>Bacteria</taxon>
        <taxon>Pseudomonadati</taxon>
        <taxon>Chlamydiota</taxon>
        <taxon>Chlamydiia</taxon>
        <taxon>Chlamydiales</taxon>
        <taxon>Chlamydiaceae</taxon>
        <taxon>Chlamydia/Chlamydophila group</taxon>
        <taxon>Chlamydia</taxon>
    </lineage>
</organism>
<dbReference type="InterPro" id="IPR042114">
    <property type="entry name" value="GatB_C_1"/>
</dbReference>
<dbReference type="InterPro" id="IPR023168">
    <property type="entry name" value="GatB_Yqey_C_2"/>
</dbReference>
<accession>A0A070A225</accession>
<dbReference type="Pfam" id="PF02934">
    <property type="entry name" value="GatB_N"/>
    <property type="match status" value="1"/>
</dbReference>
<dbReference type="GO" id="GO:0050567">
    <property type="term" value="F:glutaminyl-tRNA synthase (glutamine-hydrolyzing) activity"/>
    <property type="evidence" value="ECO:0007669"/>
    <property type="project" value="UniProtKB-UniRule"/>
</dbReference>
<comment type="catalytic activity">
    <reaction evidence="9 11">
        <text>L-aspartyl-tRNA(Asn) + L-glutamine + ATP + H2O = L-asparaginyl-tRNA(Asn) + L-glutamate + ADP + phosphate + 2 H(+)</text>
        <dbReference type="Rhea" id="RHEA:14513"/>
        <dbReference type="Rhea" id="RHEA-COMP:9674"/>
        <dbReference type="Rhea" id="RHEA-COMP:9677"/>
        <dbReference type="ChEBI" id="CHEBI:15377"/>
        <dbReference type="ChEBI" id="CHEBI:15378"/>
        <dbReference type="ChEBI" id="CHEBI:29985"/>
        <dbReference type="ChEBI" id="CHEBI:30616"/>
        <dbReference type="ChEBI" id="CHEBI:43474"/>
        <dbReference type="ChEBI" id="CHEBI:58359"/>
        <dbReference type="ChEBI" id="CHEBI:78515"/>
        <dbReference type="ChEBI" id="CHEBI:78516"/>
        <dbReference type="ChEBI" id="CHEBI:456216"/>
    </reaction>
</comment>
<evidence type="ECO:0000313" key="14">
    <source>
        <dbReference type="Proteomes" id="UP000260363"/>
    </source>
</evidence>
<sequence>MGIAHTEWESVIGLEVHVELNTASKLFSPARNHFGDEPNTNISPVCTGMPGALPVLNKDAVRKAVLFGCAVEGDVALFSRFDRKSYFYPDSPRNFQITQYEHPIVRGGCVRAIVEGEEKTFELAQTHLEDDAGMLKHFGDFAGVDYNRAGVPLIEIVSKPCMFSAEDAVAYANALVSILSYIGISDCNMEEGSVRFDVNISVRPKGSKELRNKVEIKNMNSFTFMAQALEAEKHRQIEEYLSHPNEDPKKVVPAATYRWDPEKKKTVLMRLKERAEDYMYFVEPDLPVLQITESYIDEVRQTLPELPHSKYMRYITDFDLAEDLAMILVSDRHTAHFFETATMSCKNYRALSNWITVEFAGRCKATGKTLPFTGILPEWVAQLVNFIDRGVITGKIAKEIADKMVSSFGESPEDILRRHPSLLPMTDDHALRAIVKEVVAQNAASVEDYKNGKAKALGFLVGQIMKRTEGKAPPKRVNELLLAAMRDA</sequence>
<comment type="subunit">
    <text evidence="2 11">Heterotrimer of A, B and C subunits.</text>
</comment>
<keyword evidence="6 11" id="KW-0067">ATP-binding</keyword>
<evidence type="ECO:0000259" key="12">
    <source>
        <dbReference type="SMART" id="SM00845"/>
    </source>
</evidence>
<keyword evidence="13" id="KW-0808">Transferase</keyword>
<dbReference type="GO" id="GO:0070681">
    <property type="term" value="P:glutaminyl-tRNAGln biosynthesis via transamidation"/>
    <property type="evidence" value="ECO:0007669"/>
    <property type="project" value="TreeGrafter"/>
</dbReference>
<dbReference type="HAMAP" id="MF_00121">
    <property type="entry name" value="GatB"/>
    <property type="match status" value="1"/>
</dbReference>
<dbReference type="Pfam" id="PF02637">
    <property type="entry name" value="GatB_Yqey"/>
    <property type="match status" value="1"/>
</dbReference>
<dbReference type="Gene3D" id="1.10.10.410">
    <property type="match status" value="1"/>
</dbReference>
<dbReference type="KEGG" id="cmm:NC80_01360"/>
<dbReference type="Proteomes" id="UP000260363">
    <property type="component" value="Chromosome"/>
</dbReference>
<evidence type="ECO:0000256" key="3">
    <source>
        <dbReference type="ARBA" id="ARBA00016923"/>
    </source>
</evidence>
<protein>
    <recommendedName>
        <fullName evidence="3 11">Aspartyl/glutamyl-tRNA(Asn/Gln) amidotransferase subunit B</fullName>
        <shortName evidence="11">Asp/Glu-ADT subunit B</shortName>
        <ecNumber evidence="11">6.3.5.-</ecNumber>
    </recommendedName>
</protein>
<evidence type="ECO:0000256" key="5">
    <source>
        <dbReference type="ARBA" id="ARBA00022741"/>
    </source>
</evidence>
<dbReference type="InterPro" id="IPR003789">
    <property type="entry name" value="Asn/Gln_tRNA_amidoTrase-B-like"/>
</dbReference>
<dbReference type="OMA" id="ARKWWMG"/>
<dbReference type="SUPFAM" id="SSF55931">
    <property type="entry name" value="Glutamine synthetase/guanido kinase"/>
    <property type="match status" value="1"/>
</dbReference>
<gene>
    <name evidence="11" type="primary">gatB</name>
    <name evidence="13" type="ORF">BD36_01470</name>
</gene>
<dbReference type="NCBIfam" id="NF004012">
    <property type="entry name" value="PRK05477.1-2"/>
    <property type="match status" value="1"/>
</dbReference>
<name>A0A070A225_CHLMR</name>
<keyword evidence="5 11" id="KW-0547">Nucleotide-binding</keyword>
<dbReference type="SMART" id="SM00845">
    <property type="entry name" value="GatB_Yqey"/>
    <property type="match status" value="1"/>
</dbReference>
<dbReference type="FunFam" id="1.10.10.410:FF:000001">
    <property type="entry name" value="Aspartyl/glutamyl-tRNA(Asn/Gln) amidotransferase subunit B"/>
    <property type="match status" value="1"/>
</dbReference>
<feature type="domain" description="Asn/Gln amidotransferase" evidence="12">
    <location>
        <begin position="336"/>
        <end position="485"/>
    </location>
</feature>
<comment type="similarity">
    <text evidence="1 11">Belongs to the GatB/GatE family. GatB subfamily.</text>
</comment>
<dbReference type="GO" id="GO:0005524">
    <property type="term" value="F:ATP binding"/>
    <property type="evidence" value="ECO:0007669"/>
    <property type="project" value="UniProtKB-KW"/>
</dbReference>
<evidence type="ECO:0000256" key="11">
    <source>
        <dbReference type="HAMAP-Rule" id="MF_00121"/>
    </source>
</evidence>
<reference evidence="13 14" key="1">
    <citation type="submission" date="2014-02" db="EMBL/GenBank/DDBJ databases">
        <authorList>
            <person name="Chen C."/>
            <person name="Conrad T.A."/>
            <person name="Zhou Z."/>
            <person name="Lai Z."/>
            <person name="Zhong G."/>
        </authorList>
    </citation>
    <scope>NUCLEOTIDE SEQUENCE [LARGE SCALE GENOMIC DNA]</scope>
    <source>
        <strain evidence="13 14">Nigg3-28</strain>
    </source>
</reference>
<evidence type="ECO:0000256" key="2">
    <source>
        <dbReference type="ARBA" id="ARBA00011123"/>
    </source>
</evidence>
<dbReference type="GO" id="GO:0016740">
    <property type="term" value="F:transferase activity"/>
    <property type="evidence" value="ECO:0007669"/>
    <property type="project" value="UniProtKB-KW"/>
</dbReference>
<dbReference type="InterPro" id="IPR004413">
    <property type="entry name" value="GatB"/>
</dbReference>
<dbReference type="InterPro" id="IPR006075">
    <property type="entry name" value="Asn/Gln-tRNA_Trfase_suB/E_cat"/>
</dbReference>
<comment type="catalytic activity">
    <reaction evidence="10 11">
        <text>L-glutamyl-tRNA(Gln) + L-glutamine + ATP + H2O = L-glutaminyl-tRNA(Gln) + L-glutamate + ADP + phosphate + H(+)</text>
        <dbReference type="Rhea" id="RHEA:17521"/>
        <dbReference type="Rhea" id="RHEA-COMP:9681"/>
        <dbReference type="Rhea" id="RHEA-COMP:9684"/>
        <dbReference type="ChEBI" id="CHEBI:15377"/>
        <dbReference type="ChEBI" id="CHEBI:15378"/>
        <dbReference type="ChEBI" id="CHEBI:29985"/>
        <dbReference type="ChEBI" id="CHEBI:30616"/>
        <dbReference type="ChEBI" id="CHEBI:43474"/>
        <dbReference type="ChEBI" id="CHEBI:58359"/>
        <dbReference type="ChEBI" id="CHEBI:78520"/>
        <dbReference type="ChEBI" id="CHEBI:78521"/>
        <dbReference type="ChEBI" id="CHEBI:456216"/>
    </reaction>
</comment>
<dbReference type="AlphaFoldDB" id="A0A070A225"/>
<dbReference type="PANTHER" id="PTHR11659">
    <property type="entry name" value="GLUTAMYL-TRNA GLN AMIDOTRANSFERASE SUBUNIT B MITOCHONDRIAL AND PROKARYOTIC PET112-RELATED"/>
    <property type="match status" value="1"/>
</dbReference>
<dbReference type="InterPro" id="IPR018027">
    <property type="entry name" value="Asn/Gln_amidotransferase"/>
</dbReference>
<dbReference type="Gene3D" id="1.10.150.380">
    <property type="entry name" value="GatB domain, N-terminal subdomain"/>
    <property type="match status" value="1"/>
</dbReference>
<evidence type="ECO:0000256" key="7">
    <source>
        <dbReference type="ARBA" id="ARBA00022917"/>
    </source>
</evidence>
<dbReference type="GeneID" id="1246442"/>
<evidence type="ECO:0000256" key="9">
    <source>
        <dbReference type="ARBA" id="ARBA00047380"/>
    </source>
</evidence>
<comment type="function">
    <text evidence="8 11">Allows the formation of correctly charged Asn-tRNA(Asn) or Gln-tRNA(Gln) through the transamidation of misacylated Asp-tRNA(Asn) or Glu-tRNA(Gln) in organisms which lack either or both of asparaginyl-tRNA or glutaminyl-tRNA synthetases. The reaction takes place in the presence of glutamine and ATP through an activated phospho-Asp-tRNA(Asn) or phospho-Glu-tRNA(Gln).</text>
</comment>
<dbReference type="EMBL" id="CP007217">
    <property type="protein sequence ID" value="AJR10361.1"/>
    <property type="molecule type" value="Genomic_DNA"/>
</dbReference>
<evidence type="ECO:0000256" key="4">
    <source>
        <dbReference type="ARBA" id="ARBA00022598"/>
    </source>
</evidence>
<evidence type="ECO:0000256" key="10">
    <source>
        <dbReference type="ARBA" id="ARBA00047913"/>
    </source>
</evidence>
<evidence type="ECO:0000256" key="8">
    <source>
        <dbReference type="ARBA" id="ARBA00024799"/>
    </source>
</evidence>
<dbReference type="RefSeq" id="WP_010229997.1">
    <property type="nucleotide sequence ID" value="NZ_CP007217.1"/>
</dbReference>
<dbReference type="PATRIC" id="fig|243161.6.peg.297"/>
<dbReference type="STRING" id="83560.NC80_01360"/>
<dbReference type="InterPro" id="IPR017958">
    <property type="entry name" value="Gln-tRNA_amidoTrfase_suB_CS"/>
</dbReference>
<dbReference type="InterPro" id="IPR017959">
    <property type="entry name" value="Asn/Gln-tRNA_amidoTrfase_suB/E"/>
</dbReference>
<proteinExistence type="inferred from homology"/>
<evidence type="ECO:0000256" key="1">
    <source>
        <dbReference type="ARBA" id="ARBA00005306"/>
    </source>
</evidence>
<dbReference type="NCBIfam" id="NF004014">
    <property type="entry name" value="PRK05477.1-4"/>
    <property type="match status" value="1"/>
</dbReference>
<dbReference type="SUPFAM" id="SSF89095">
    <property type="entry name" value="GatB/YqeY motif"/>
    <property type="match status" value="1"/>
</dbReference>
<dbReference type="KEGG" id="cmx:DNC_01375"/>
<dbReference type="GO" id="GO:0006412">
    <property type="term" value="P:translation"/>
    <property type="evidence" value="ECO:0007669"/>
    <property type="project" value="UniProtKB-UniRule"/>
</dbReference>
<dbReference type="NCBIfam" id="TIGR00133">
    <property type="entry name" value="gatB"/>
    <property type="match status" value="1"/>
</dbReference>
<dbReference type="SMR" id="A0A070A225"/>
<dbReference type="PANTHER" id="PTHR11659:SF0">
    <property type="entry name" value="GLUTAMYL-TRNA(GLN) AMIDOTRANSFERASE SUBUNIT B, MITOCHONDRIAL"/>
    <property type="match status" value="1"/>
</dbReference>
<keyword evidence="4 11" id="KW-0436">Ligase</keyword>
<evidence type="ECO:0000313" key="13">
    <source>
        <dbReference type="EMBL" id="AJR10361.1"/>
    </source>
</evidence>